<accession>A0ABQ4LTI9</accession>
<protein>
    <recommendedName>
        <fullName evidence="3">Solute-binding protein family 5 domain-containing protein</fullName>
    </recommendedName>
</protein>
<evidence type="ECO:0000313" key="2">
    <source>
        <dbReference type="Proteomes" id="UP000680638"/>
    </source>
</evidence>
<evidence type="ECO:0000313" key="1">
    <source>
        <dbReference type="EMBL" id="GIO66061.1"/>
    </source>
</evidence>
<dbReference type="Gene3D" id="3.10.105.10">
    <property type="entry name" value="Dipeptide-binding Protein, Domain 3"/>
    <property type="match status" value="1"/>
</dbReference>
<dbReference type="InterPro" id="IPR039424">
    <property type="entry name" value="SBP_5"/>
</dbReference>
<organism evidence="1 2">
    <name type="scientific">Paenibacillus cookii</name>
    <dbReference type="NCBI Taxonomy" id="157839"/>
    <lineage>
        <taxon>Bacteria</taxon>
        <taxon>Bacillati</taxon>
        <taxon>Bacillota</taxon>
        <taxon>Bacilli</taxon>
        <taxon>Bacillales</taxon>
        <taxon>Paenibacillaceae</taxon>
        <taxon>Paenibacillus</taxon>
    </lineage>
</organism>
<comment type="caution">
    <text evidence="1">The sequence shown here is derived from an EMBL/GenBank/DDBJ whole genome shotgun (WGS) entry which is preliminary data.</text>
</comment>
<dbReference type="PANTHER" id="PTHR30290:SF72">
    <property type="entry name" value="HTH-TYPE TRANSCRIPTIONAL REGULATOR SGRR"/>
    <property type="match status" value="1"/>
</dbReference>
<reference evidence="1 2" key="1">
    <citation type="submission" date="2021-03" db="EMBL/GenBank/DDBJ databases">
        <title>Antimicrobial resistance genes in bacteria isolated from Japanese honey, and their potential for conferring macrolide and lincosamide resistance in the American foulbrood pathogen Paenibacillus larvae.</title>
        <authorList>
            <person name="Okamoto M."/>
            <person name="Kumagai M."/>
            <person name="Kanamori H."/>
            <person name="Takamatsu D."/>
        </authorList>
    </citation>
    <scope>NUCLEOTIDE SEQUENCE [LARGE SCALE GENOMIC DNA]</scope>
    <source>
        <strain evidence="1 2">J21TS3</strain>
    </source>
</reference>
<dbReference type="PANTHER" id="PTHR30290">
    <property type="entry name" value="PERIPLASMIC BINDING COMPONENT OF ABC TRANSPORTER"/>
    <property type="match status" value="1"/>
</dbReference>
<gene>
    <name evidence="1" type="ORF">J21TS3_08820</name>
</gene>
<dbReference type="Proteomes" id="UP000680638">
    <property type="component" value="Unassembled WGS sequence"/>
</dbReference>
<proteinExistence type="predicted"/>
<name>A0ABQ4LTI9_9BACL</name>
<dbReference type="EMBL" id="BORW01000002">
    <property type="protein sequence ID" value="GIO66061.1"/>
    <property type="molecule type" value="Genomic_DNA"/>
</dbReference>
<dbReference type="RefSeq" id="WP_212947837.1">
    <property type="nucleotide sequence ID" value="NZ_BORW01000002.1"/>
</dbReference>
<dbReference type="SUPFAM" id="SSF53850">
    <property type="entry name" value="Periplasmic binding protein-like II"/>
    <property type="match status" value="1"/>
</dbReference>
<keyword evidence="2" id="KW-1185">Reference proteome</keyword>
<sequence>MDGVDIVIMPADCDPESIGFTSVLHTWDRYRQDEGDGRGTGLRLGCTMLSWNVNREGPQQSEAFRRAVRMILHPGEMIAELGGPRAIPAFGYRPDESRGRVIDPVRPERVKSALKESGYDGAAIRLAVYDKYKDDAAWIQKRLSEWGIRADIQSHRDWEDADCTVSSIVLAEDEVCEIESYENGASVLRLYLDEERLLWIKARIDDALGAESREDRRMTFREIEQYLRDEASVIFLYHRHLNAFLHPFVHGMSLNPLGWVDFKDVWLEKHD</sequence>
<evidence type="ECO:0008006" key="3">
    <source>
        <dbReference type="Google" id="ProtNLM"/>
    </source>
</evidence>